<dbReference type="EMBL" id="JANAWD010000212">
    <property type="protein sequence ID" value="KAJ3483839.1"/>
    <property type="molecule type" value="Genomic_DNA"/>
</dbReference>
<proteinExistence type="predicted"/>
<dbReference type="SUPFAM" id="SSF57716">
    <property type="entry name" value="Glucocorticoid receptor-like (DNA-binding domain)"/>
    <property type="match status" value="1"/>
</dbReference>
<dbReference type="AlphaFoldDB" id="A0AAD5V1Z2"/>
<feature type="region of interest" description="Disordered" evidence="1">
    <location>
        <begin position="193"/>
        <end position="284"/>
    </location>
</feature>
<sequence length="425" mass="45359">MSKVQQGSILSRTDYGARAKGQFHSYHFSASDPHRVPFNHSSITSLVEHDQEPYCKTCHVKNFGTRDLRHANLPDRDDVFISPPTSPTRATPTLPPLPPRSTPVSTRTTSHTGTPSSTAPALPVRRTQTGGGPFDRSKSVVSPPPILRPNRALSPTRGTAADPYRPPTNGNADTNGTTQVDTIIEQTEEMKDVKMEGGDTDEEEEQVEKHLTQEPPDSPVKFTPTHTHTGRSIGGLPRTIPLTPFMTSAARPTHSANSSINSFSIPDSDGATASNLPTGPITPMKSYQATPLTISKSSSLNSISSVGSNGTGGRIHVPLTATLSNGTGTRYGAALGGIRGTPTGSPRTWGGGTPTCGKCGKTVYFAEQSVIRPSIQVDLRRRRAHHIAIDVTASCMVRKGVGTLYWESPGVNTTSVAWPDWLTSA</sequence>
<feature type="compositionally biased region" description="Polar residues" evidence="1">
    <location>
        <begin position="168"/>
        <end position="177"/>
    </location>
</feature>
<evidence type="ECO:0000256" key="1">
    <source>
        <dbReference type="SAM" id="MobiDB-lite"/>
    </source>
</evidence>
<feature type="compositionally biased region" description="Polar residues" evidence="1">
    <location>
        <begin position="254"/>
        <end position="277"/>
    </location>
</feature>
<name>A0AAD5V1Z2_9APHY</name>
<reference evidence="2" key="1">
    <citation type="submission" date="2022-07" db="EMBL/GenBank/DDBJ databases">
        <title>Genome Sequence of Physisporinus lineatus.</title>
        <authorList>
            <person name="Buettner E."/>
        </authorList>
    </citation>
    <scope>NUCLEOTIDE SEQUENCE</scope>
    <source>
        <strain evidence="2">VT162</strain>
    </source>
</reference>
<dbReference type="Proteomes" id="UP001212997">
    <property type="component" value="Unassembled WGS sequence"/>
</dbReference>
<accession>A0AAD5V1Z2</accession>
<evidence type="ECO:0000313" key="2">
    <source>
        <dbReference type="EMBL" id="KAJ3483839.1"/>
    </source>
</evidence>
<evidence type="ECO:0000313" key="3">
    <source>
        <dbReference type="Proteomes" id="UP001212997"/>
    </source>
</evidence>
<feature type="compositionally biased region" description="Low complexity" evidence="1">
    <location>
        <begin position="102"/>
        <end position="121"/>
    </location>
</feature>
<organism evidence="2 3">
    <name type="scientific">Meripilus lineatus</name>
    <dbReference type="NCBI Taxonomy" id="2056292"/>
    <lineage>
        <taxon>Eukaryota</taxon>
        <taxon>Fungi</taxon>
        <taxon>Dikarya</taxon>
        <taxon>Basidiomycota</taxon>
        <taxon>Agaricomycotina</taxon>
        <taxon>Agaricomycetes</taxon>
        <taxon>Polyporales</taxon>
        <taxon>Meripilaceae</taxon>
        <taxon>Meripilus</taxon>
    </lineage>
</organism>
<comment type="caution">
    <text evidence="2">The sequence shown here is derived from an EMBL/GenBank/DDBJ whole genome shotgun (WGS) entry which is preliminary data.</text>
</comment>
<keyword evidence="3" id="KW-1185">Reference proteome</keyword>
<protein>
    <submittedName>
        <fullName evidence="2">Uncharacterized protein</fullName>
    </submittedName>
</protein>
<gene>
    <name evidence="2" type="ORF">NLI96_g6042</name>
</gene>
<feature type="region of interest" description="Disordered" evidence="1">
    <location>
        <begin position="74"/>
        <end position="177"/>
    </location>
</feature>